<reference evidence="1 2" key="1">
    <citation type="submission" date="2019-09" db="EMBL/GenBank/DDBJ databases">
        <authorList>
            <person name="Chandra G."/>
            <person name="Truman W A."/>
        </authorList>
    </citation>
    <scope>NUCLEOTIDE SEQUENCE [LARGE SCALE GENOMIC DNA]</scope>
    <source>
        <strain evidence="1">PS659</strain>
    </source>
</reference>
<protein>
    <submittedName>
        <fullName evidence="1">Uncharacterized protein</fullName>
    </submittedName>
</protein>
<name>A0A5E6RIF2_PSEFL</name>
<dbReference type="Proteomes" id="UP000326729">
    <property type="component" value="Unassembled WGS sequence"/>
</dbReference>
<evidence type="ECO:0000313" key="2">
    <source>
        <dbReference type="Proteomes" id="UP000326729"/>
    </source>
</evidence>
<gene>
    <name evidence="1" type="ORF">PS659_01509</name>
</gene>
<organism evidence="1 2">
    <name type="scientific">Pseudomonas fluorescens</name>
    <dbReference type="NCBI Taxonomy" id="294"/>
    <lineage>
        <taxon>Bacteria</taxon>
        <taxon>Pseudomonadati</taxon>
        <taxon>Pseudomonadota</taxon>
        <taxon>Gammaproteobacteria</taxon>
        <taxon>Pseudomonadales</taxon>
        <taxon>Pseudomonadaceae</taxon>
        <taxon>Pseudomonas</taxon>
    </lineage>
</organism>
<sequence length="36" mass="4304">MNSVLQQLARWVMAHDNDNLQHLADRAFVWLKRRLG</sequence>
<dbReference type="EMBL" id="CABVGY010000006">
    <property type="protein sequence ID" value="VVM64875.1"/>
    <property type="molecule type" value="Genomic_DNA"/>
</dbReference>
<accession>A0A5E6RIF2</accession>
<proteinExistence type="predicted"/>
<evidence type="ECO:0000313" key="1">
    <source>
        <dbReference type="EMBL" id="VVM64875.1"/>
    </source>
</evidence>
<dbReference type="AlphaFoldDB" id="A0A5E6RIF2"/>